<keyword evidence="2" id="KW-1185">Reference proteome</keyword>
<sequence length="60" mass="6569">MIEYTQSQIWTLVGLNEHNETSNSEYYSISANNVLLPHQGTGPLNAAEAQGLGQQLQVIP</sequence>
<dbReference type="Proteomes" id="UP000053732">
    <property type="component" value="Unassembled WGS sequence"/>
</dbReference>
<name>A0A0G4PWX3_PENC3</name>
<proteinExistence type="predicted"/>
<protein>
    <submittedName>
        <fullName evidence="1">Str. FM013</fullName>
    </submittedName>
</protein>
<accession>A0A0G4PWX3</accession>
<organism evidence="1 2">
    <name type="scientific">Penicillium camemberti (strain FM 013)</name>
    <dbReference type="NCBI Taxonomy" id="1429867"/>
    <lineage>
        <taxon>Eukaryota</taxon>
        <taxon>Fungi</taxon>
        <taxon>Dikarya</taxon>
        <taxon>Ascomycota</taxon>
        <taxon>Pezizomycotina</taxon>
        <taxon>Eurotiomycetes</taxon>
        <taxon>Eurotiomycetidae</taxon>
        <taxon>Eurotiales</taxon>
        <taxon>Aspergillaceae</taxon>
        <taxon>Penicillium</taxon>
    </lineage>
</organism>
<reference evidence="1 2" key="1">
    <citation type="journal article" date="2014" name="Nat. Commun.">
        <title>Multiple recent horizontal transfers of a large genomic region in cheese making fungi.</title>
        <authorList>
            <person name="Cheeseman K."/>
            <person name="Ropars J."/>
            <person name="Renault P."/>
            <person name="Dupont J."/>
            <person name="Gouzy J."/>
            <person name="Branca A."/>
            <person name="Abraham A.L."/>
            <person name="Ceppi M."/>
            <person name="Conseiller E."/>
            <person name="Debuchy R."/>
            <person name="Malagnac F."/>
            <person name="Goarin A."/>
            <person name="Silar P."/>
            <person name="Lacoste S."/>
            <person name="Sallet E."/>
            <person name="Bensimon A."/>
            <person name="Giraud T."/>
            <person name="Brygoo Y."/>
        </authorList>
    </citation>
    <scope>NUCLEOTIDE SEQUENCE [LARGE SCALE GENOMIC DNA]</scope>
    <source>
        <strain evidence="2">FM 013</strain>
    </source>
</reference>
<gene>
    <name evidence="1" type="ORF">PCAMFM013_S057g000022</name>
</gene>
<dbReference type="EMBL" id="HG793190">
    <property type="protein sequence ID" value="CRL30700.1"/>
    <property type="molecule type" value="Genomic_DNA"/>
</dbReference>
<evidence type="ECO:0000313" key="1">
    <source>
        <dbReference type="EMBL" id="CRL30700.1"/>
    </source>
</evidence>
<evidence type="ECO:0000313" key="2">
    <source>
        <dbReference type="Proteomes" id="UP000053732"/>
    </source>
</evidence>
<dbReference type="AlphaFoldDB" id="A0A0G4PWX3"/>